<comment type="caution">
    <text evidence="2">The sequence shown here is derived from an EMBL/GenBank/DDBJ whole genome shotgun (WGS) entry which is preliminary data.</text>
</comment>
<protein>
    <submittedName>
        <fullName evidence="2">Uncharacterized protein</fullName>
    </submittedName>
</protein>
<feature type="transmembrane region" description="Helical" evidence="1">
    <location>
        <begin position="128"/>
        <end position="146"/>
    </location>
</feature>
<proteinExistence type="predicted"/>
<keyword evidence="1" id="KW-0812">Transmembrane</keyword>
<reference evidence="2 3" key="1">
    <citation type="submission" date="2017-10" db="EMBL/GenBank/DDBJ databases">
        <title>The draft genome sequence of Lewinella nigricans NBRC 102662.</title>
        <authorList>
            <person name="Wang K."/>
        </authorList>
    </citation>
    <scope>NUCLEOTIDE SEQUENCE [LARGE SCALE GENOMIC DNA]</scope>
    <source>
        <strain evidence="2 3">NBRC 102662</strain>
    </source>
</reference>
<evidence type="ECO:0000256" key="1">
    <source>
        <dbReference type="SAM" id="Phobius"/>
    </source>
</evidence>
<dbReference type="AlphaFoldDB" id="A0A2D0NG44"/>
<gene>
    <name evidence="2" type="ORF">CRP01_05065</name>
</gene>
<accession>A0A2D0NG44</accession>
<keyword evidence="3" id="KW-1185">Reference proteome</keyword>
<dbReference type="OrthoDB" id="7868084at2"/>
<keyword evidence="1" id="KW-1133">Transmembrane helix</keyword>
<name>A0A2D0NG44_FLAN2</name>
<feature type="transmembrane region" description="Helical" evidence="1">
    <location>
        <begin position="20"/>
        <end position="38"/>
    </location>
</feature>
<organism evidence="2 3">
    <name type="scientific">Flavilitoribacter nigricans (strain ATCC 23147 / DSM 23189 / NBRC 102662 / NCIMB 1420 / SS-2)</name>
    <name type="common">Lewinella nigricans</name>
    <dbReference type="NCBI Taxonomy" id="1122177"/>
    <lineage>
        <taxon>Bacteria</taxon>
        <taxon>Pseudomonadati</taxon>
        <taxon>Bacteroidota</taxon>
        <taxon>Saprospiria</taxon>
        <taxon>Saprospirales</taxon>
        <taxon>Lewinellaceae</taxon>
        <taxon>Flavilitoribacter</taxon>
    </lineage>
</organism>
<dbReference type="RefSeq" id="WP_099148923.1">
    <property type="nucleotide sequence ID" value="NZ_PDUD01000009.1"/>
</dbReference>
<evidence type="ECO:0000313" key="3">
    <source>
        <dbReference type="Proteomes" id="UP000223913"/>
    </source>
</evidence>
<keyword evidence="1" id="KW-0472">Membrane</keyword>
<dbReference type="Proteomes" id="UP000223913">
    <property type="component" value="Unassembled WGS sequence"/>
</dbReference>
<feature type="transmembrane region" description="Helical" evidence="1">
    <location>
        <begin position="105"/>
        <end position="122"/>
    </location>
</feature>
<evidence type="ECO:0000313" key="2">
    <source>
        <dbReference type="EMBL" id="PHN07474.1"/>
    </source>
</evidence>
<sequence>MEILKFATEWAKAEVFSARFFIFFGILFLIASIGFWQLGKTEMARAYIIPNLVAGILILAVGLGIFFTNKSRITSFAEAYRESPTEFVQSEISRTEKSISEFRNIVFKVIPFLIIAAALLIVFAPQPIWRATAITTIAMMVVIMLVDSNANARLLAYREQLELVDK</sequence>
<feature type="transmembrane region" description="Helical" evidence="1">
    <location>
        <begin position="44"/>
        <end position="67"/>
    </location>
</feature>
<dbReference type="EMBL" id="PDUD01000009">
    <property type="protein sequence ID" value="PHN07474.1"/>
    <property type="molecule type" value="Genomic_DNA"/>
</dbReference>